<dbReference type="HOGENOM" id="CLU_1175362_0_0_1"/>
<feature type="region of interest" description="Disordered" evidence="5">
    <location>
        <begin position="94"/>
        <end position="114"/>
    </location>
</feature>
<dbReference type="GeneID" id="19906113"/>
<evidence type="ECO:0000256" key="2">
    <source>
        <dbReference type="ARBA" id="ARBA00022771"/>
    </source>
</evidence>
<evidence type="ECO:0000313" key="8">
    <source>
        <dbReference type="Proteomes" id="UP000016924"/>
    </source>
</evidence>
<evidence type="ECO:0000256" key="4">
    <source>
        <dbReference type="PROSITE-ProRule" id="PRU00175"/>
    </source>
</evidence>
<dbReference type="InterPro" id="IPR013083">
    <property type="entry name" value="Znf_RING/FYVE/PHD"/>
</dbReference>
<dbReference type="GO" id="GO:0008270">
    <property type="term" value="F:zinc ion binding"/>
    <property type="evidence" value="ECO:0007669"/>
    <property type="project" value="UniProtKB-KW"/>
</dbReference>
<organism evidence="7 8">
    <name type="scientific">Coniosporium apollinis (strain CBS 100218)</name>
    <name type="common">Rock-inhabiting black yeast</name>
    <dbReference type="NCBI Taxonomy" id="1168221"/>
    <lineage>
        <taxon>Eukaryota</taxon>
        <taxon>Fungi</taxon>
        <taxon>Dikarya</taxon>
        <taxon>Ascomycota</taxon>
        <taxon>Pezizomycotina</taxon>
        <taxon>Dothideomycetes</taxon>
        <taxon>Dothideomycetes incertae sedis</taxon>
        <taxon>Coniosporium</taxon>
    </lineage>
</organism>
<name>R7Z5V7_CONA1</name>
<evidence type="ECO:0000259" key="6">
    <source>
        <dbReference type="PROSITE" id="PS50089"/>
    </source>
</evidence>
<evidence type="ECO:0000313" key="7">
    <source>
        <dbReference type="EMBL" id="EON69542.1"/>
    </source>
</evidence>
<dbReference type="AlphaFoldDB" id="R7Z5V7"/>
<keyword evidence="3" id="KW-0862">Zinc</keyword>
<dbReference type="EMBL" id="JH767617">
    <property type="protein sequence ID" value="EON69542.1"/>
    <property type="molecule type" value="Genomic_DNA"/>
</dbReference>
<dbReference type="InterPro" id="IPR018957">
    <property type="entry name" value="Znf_C3HC4_RING-type"/>
</dbReference>
<dbReference type="Pfam" id="PF00097">
    <property type="entry name" value="zf-C3HC4"/>
    <property type="match status" value="1"/>
</dbReference>
<dbReference type="OrthoDB" id="3946635at2759"/>
<dbReference type="Proteomes" id="UP000016924">
    <property type="component" value="Unassembled WGS sequence"/>
</dbReference>
<evidence type="ECO:0000256" key="3">
    <source>
        <dbReference type="ARBA" id="ARBA00022833"/>
    </source>
</evidence>
<dbReference type="RefSeq" id="XP_007784859.1">
    <property type="nucleotide sequence ID" value="XM_007786669.1"/>
</dbReference>
<keyword evidence="1" id="KW-0479">Metal-binding</keyword>
<evidence type="ECO:0000256" key="5">
    <source>
        <dbReference type="SAM" id="MobiDB-lite"/>
    </source>
</evidence>
<keyword evidence="2 4" id="KW-0863">Zinc-finger</keyword>
<dbReference type="InterPro" id="IPR001841">
    <property type="entry name" value="Znf_RING"/>
</dbReference>
<gene>
    <name evidence="7" type="ORF">W97_08802</name>
</gene>
<dbReference type="Gene3D" id="3.30.40.10">
    <property type="entry name" value="Zinc/RING finger domain, C3HC4 (zinc finger)"/>
    <property type="match status" value="1"/>
</dbReference>
<proteinExistence type="predicted"/>
<keyword evidence="8" id="KW-1185">Reference proteome</keyword>
<feature type="compositionally biased region" description="Acidic residues" evidence="5">
    <location>
        <begin position="94"/>
        <end position="106"/>
    </location>
</feature>
<sequence length="236" mass="26675">MAALPSRAEFLTSGINPVDIDSLPHDRRECDICTENFHMQSDQGNLGYRPVSIRCPARHVYCFGCITEWFNFVADNWEYNNTCPTCRAEVYEPEEASDSEEGDEEPPLSLDQPLPGFRDGVRAYLNRYHGPTNASDELINTASDWMPRMFSAHGIPPPIGFPFNEDEDVEGEMFSLVEQELRRPGRGGLPPHELYDALLAAALQQPILQECGSLTCIRLFIRRIVEYLWEGGSDSE</sequence>
<accession>R7Z5V7</accession>
<dbReference type="PROSITE" id="PS50089">
    <property type="entry name" value="ZF_RING_2"/>
    <property type="match status" value="1"/>
</dbReference>
<protein>
    <recommendedName>
        <fullName evidence="6">RING-type domain-containing protein</fullName>
    </recommendedName>
</protein>
<dbReference type="SUPFAM" id="SSF57850">
    <property type="entry name" value="RING/U-box"/>
    <property type="match status" value="1"/>
</dbReference>
<reference evidence="8" key="1">
    <citation type="submission" date="2012-06" db="EMBL/GenBank/DDBJ databases">
        <title>The genome sequence of Coniosporium apollinis CBS 100218.</title>
        <authorList>
            <consortium name="The Broad Institute Genome Sequencing Platform"/>
            <person name="Cuomo C."/>
            <person name="Gorbushina A."/>
            <person name="Noack S."/>
            <person name="Walker B."/>
            <person name="Young S.K."/>
            <person name="Zeng Q."/>
            <person name="Gargeya S."/>
            <person name="Fitzgerald M."/>
            <person name="Haas B."/>
            <person name="Abouelleil A."/>
            <person name="Alvarado L."/>
            <person name="Arachchi H.M."/>
            <person name="Berlin A.M."/>
            <person name="Chapman S.B."/>
            <person name="Goldberg J."/>
            <person name="Griggs A."/>
            <person name="Gujja S."/>
            <person name="Hansen M."/>
            <person name="Howarth C."/>
            <person name="Imamovic A."/>
            <person name="Larimer J."/>
            <person name="McCowan C."/>
            <person name="Montmayeur A."/>
            <person name="Murphy C."/>
            <person name="Neiman D."/>
            <person name="Pearson M."/>
            <person name="Priest M."/>
            <person name="Roberts A."/>
            <person name="Saif S."/>
            <person name="Shea T."/>
            <person name="Sisk P."/>
            <person name="Sykes S."/>
            <person name="Wortman J."/>
            <person name="Nusbaum C."/>
            <person name="Birren B."/>
        </authorList>
    </citation>
    <scope>NUCLEOTIDE SEQUENCE [LARGE SCALE GENOMIC DNA]</scope>
    <source>
        <strain evidence="8">CBS 100218</strain>
    </source>
</reference>
<evidence type="ECO:0000256" key="1">
    <source>
        <dbReference type="ARBA" id="ARBA00022723"/>
    </source>
</evidence>
<feature type="domain" description="RING-type" evidence="6">
    <location>
        <begin position="30"/>
        <end position="87"/>
    </location>
</feature>